<organism evidence="2 3">
    <name type="scientific">Phyllosticta capitalensis</name>
    <dbReference type="NCBI Taxonomy" id="121624"/>
    <lineage>
        <taxon>Eukaryota</taxon>
        <taxon>Fungi</taxon>
        <taxon>Dikarya</taxon>
        <taxon>Ascomycota</taxon>
        <taxon>Pezizomycotina</taxon>
        <taxon>Dothideomycetes</taxon>
        <taxon>Dothideomycetes incertae sedis</taxon>
        <taxon>Botryosphaeriales</taxon>
        <taxon>Phyllostictaceae</taxon>
        <taxon>Phyllosticta</taxon>
    </lineage>
</organism>
<evidence type="ECO:0000313" key="3">
    <source>
        <dbReference type="Proteomes" id="UP001492380"/>
    </source>
</evidence>
<accession>A0ABR1YZ51</accession>
<name>A0ABR1YZ51_9PEZI</name>
<feature type="region of interest" description="Disordered" evidence="1">
    <location>
        <begin position="1"/>
        <end position="38"/>
    </location>
</feature>
<comment type="caution">
    <text evidence="2">The sequence shown here is derived from an EMBL/GenBank/DDBJ whole genome shotgun (WGS) entry which is preliminary data.</text>
</comment>
<sequence length="165" mass="17881">MTSKRKATRVHDDDQPSPTRRSAPAPSSTETAPSPPVAHPLLQQFYPAVLTLRQYLLVKLAATSNRKHRKVAHLGLTHGDEPALCALLDGTWVGCGPALTPEAQPALNRDWDQFSQDVPSSSSGSTVYPELQSEVSPHNAALLQPSSYKEKDRLGLFEAHAPEAV</sequence>
<gene>
    <name evidence="2" type="ORF">HDK90DRAFT_142311</name>
</gene>
<evidence type="ECO:0000313" key="2">
    <source>
        <dbReference type="EMBL" id="KAK8243995.1"/>
    </source>
</evidence>
<proteinExistence type="predicted"/>
<keyword evidence="3" id="KW-1185">Reference proteome</keyword>
<reference evidence="2 3" key="1">
    <citation type="submission" date="2024-04" db="EMBL/GenBank/DDBJ databases">
        <title>Phyllosticta paracitricarpa is synonymous to the EU quarantine fungus P. citricarpa based on phylogenomic analyses.</title>
        <authorList>
            <consortium name="Lawrence Berkeley National Laboratory"/>
            <person name="Van Ingen-Buijs V.A."/>
            <person name="Van Westerhoven A.C."/>
            <person name="Haridas S."/>
            <person name="Skiadas P."/>
            <person name="Martin F."/>
            <person name="Groenewald J.Z."/>
            <person name="Crous P.W."/>
            <person name="Seidl M.F."/>
        </authorList>
    </citation>
    <scope>NUCLEOTIDE SEQUENCE [LARGE SCALE GENOMIC DNA]</scope>
    <source>
        <strain evidence="2 3">CBS 123374</strain>
    </source>
</reference>
<protein>
    <submittedName>
        <fullName evidence="2">Uncharacterized protein</fullName>
    </submittedName>
</protein>
<dbReference type="Proteomes" id="UP001492380">
    <property type="component" value="Unassembled WGS sequence"/>
</dbReference>
<evidence type="ECO:0000256" key="1">
    <source>
        <dbReference type="SAM" id="MobiDB-lite"/>
    </source>
</evidence>
<feature type="compositionally biased region" description="Low complexity" evidence="1">
    <location>
        <begin position="16"/>
        <end position="32"/>
    </location>
</feature>
<dbReference type="EMBL" id="JBBWRZ010000002">
    <property type="protein sequence ID" value="KAK8243995.1"/>
    <property type="molecule type" value="Genomic_DNA"/>
</dbReference>